<evidence type="ECO:0000259" key="1">
    <source>
        <dbReference type="Pfam" id="PF07929"/>
    </source>
</evidence>
<evidence type="ECO:0000313" key="2">
    <source>
        <dbReference type="EMBL" id="NEX18800.1"/>
    </source>
</evidence>
<sequence>MIWTLDIKLIRGRWATGDWSATIAIDAAATLDDLHLFIQRTLDFDNDHLSDFFVARTPTSAKRTRCRFDATLEDLFPLPKGHKLFYLFDYGDNWLFQIGRTRKKPFEPEPDSEYLRLISEQGEKPRQYPAFD</sequence>
<comment type="caution">
    <text evidence="2">The sequence shown here is derived from an EMBL/GenBank/DDBJ whole genome shotgun (WGS) entry which is preliminary data.</text>
</comment>
<dbReference type="InterPro" id="IPR012912">
    <property type="entry name" value="Plasmid_pRiA4b_Orf3-like"/>
</dbReference>
<reference evidence="3" key="1">
    <citation type="journal article" date="2020" name="Microbiol. Resour. Announc.">
        <title>Draft Genome Sequences of Thiorhodococcus mannitoliphagus and Thiorhodococcus minor, Purple Sulfur Photosynthetic Bacteria in the Gammaproteobacterial Family Chromatiaceae.</title>
        <authorList>
            <person name="Aviles F.A."/>
            <person name="Meyer T.E."/>
            <person name="Kyndt J.A."/>
        </authorList>
    </citation>
    <scope>NUCLEOTIDE SEQUENCE [LARGE SCALE GENOMIC DNA]</scope>
    <source>
        <strain evidence="3">DSM 18266</strain>
    </source>
</reference>
<reference evidence="2 3" key="2">
    <citation type="submission" date="2020-02" db="EMBL/GenBank/DDBJ databases">
        <title>Genome sequences of Thiorhodococcus mannitoliphagus and Thiorhodococcus minor, purple sulfur photosynthetic bacteria in the gammaproteobacterial family, Chromatiaceae.</title>
        <authorList>
            <person name="Aviles F.A."/>
            <person name="Meyer T.E."/>
            <person name="Kyndt J.A."/>
        </authorList>
    </citation>
    <scope>NUCLEOTIDE SEQUENCE [LARGE SCALE GENOMIC DNA]</scope>
    <source>
        <strain evidence="2 3">DSM 18266</strain>
    </source>
</reference>
<accession>A0A6P1DMP0</accession>
<dbReference type="Gene3D" id="3.10.290.30">
    <property type="entry name" value="MM3350-like"/>
    <property type="match status" value="1"/>
</dbReference>
<protein>
    <submittedName>
        <fullName evidence="2">Plasmid pRiA4b ORF-3 family protein</fullName>
    </submittedName>
</protein>
<dbReference type="InterPro" id="IPR024047">
    <property type="entry name" value="MM3350-like_sf"/>
</dbReference>
<organism evidence="2 3">
    <name type="scientific">Thiorhodococcus mannitoliphagus</name>
    <dbReference type="NCBI Taxonomy" id="329406"/>
    <lineage>
        <taxon>Bacteria</taxon>
        <taxon>Pseudomonadati</taxon>
        <taxon>Pseudomonadota</taxon>
        <taxon>Gammaproteobacteria</taxon>
        <taxon>Chromatiales</taxon>
        <taxon>Chromatiaceae</taxon>
        <taxon>Thiorhodococcus</taxon>
    </lineage>
</organism>
<dbReference type="SUPFAM" id="SSF159941">
    <property type="entry name" value="MM3350-like"/>
    <property type="match status" value="1"/>
</dbReference>
<dbReference type="EMBL" id="JAAIJR010000001">
    <property type="protein sequence ID" value="NEX18800.1"/>
    <property type="molecule type" value="Genomic_DNA"/>
</dbReference>
<dbReference type="Pfam" id="PF07929">
    <property type="entry name" value="PRiA4_ORF3"/>
    <property type="match status" value="1"/>
</dbReference>
<proteinExistence type="predicted"/>
<dbReference type="RefSeq" id="WP_164651683.1">
    <property type="nucleotide sequence ID" value="NZ_JAAIJR010000001.1"/>
</dbReference>
<name>A0A6P1DMP0_9GAMM</name>
<dbReference type="Proteomes" id="UP000471640">
    <property type="component" value="Unassembled WGS sequence"/>
</dbReference>
<gene>
    <name evidence="2" type="ORF">G3480_00425</name>
</gene>
<feature type="domain" description="Plasmid pRiA4b Orf3-like" evidence="1">
    <location>
        <begin position="23"/>
        <end position="124"/>
    </location>
</feature>
<dbReference type="AlphaFoldDB" id="A0A6P1DMP0"/>
<keyword evidence="3" id="KW-1185">Reference proteome</keyword>
<evidence type="ECO:0000313" key="3">
    <source>
        <dbReference type="Proteomes" id="UP000471640"/>
    </source>
</evidence>